<feature type="domain" description="Trypanosome variant surface glycoprotein A-type N-terminal" evidence="8">
    <location>
        <begin position="19"/>
        <end position="261"/>
    </location>
</feature>
<evidence type="ECO:0000256" key="7">
    <source>
        <dbReference type="SAM" id="SignalP"/>
    </source>
</evidence>
<keyword evidence="3" id="KW-0336">GPI-anchor</keyword>
<accession>A0A1J0RAT0</accession>
<evidence type="ECO:0000256" key="1">
    <source>
        <dbReference type="ARBA" id="ARBA00004609"/>
    </source>
</evidence>
<dbReference type="InterPro" id="IPR001812">
    <property type="entry name" value="Trypano_VSG_A_N_dom"/>
</dbReference>
<keyword evidence="7" id="KW-0732">Signal</keyword>
<comment type="subcellular location">
    <subcellularLocation>
        <location evidence="1">Cell membrane</location>
        <topology evidence="1">Lipid-anchor</topology>
        <topology evidence="1">GPI-anchor</topology>
    </subcellularLocation>
</comment>
<proteinExistence type="predicted"/>
<dbReference type="AlphaFoldDB" id="A0A1J0RAT0"/>
<evidence type="ECO:0000256" key="6">
    <source>
        <dbReference type="ARBA" id="ARBA00023288"/>
    </source>
</evidence>
<evidence type="ECO:0000259" key="8">
    <source>
        <dbReference type="Pfam" id="PF00913"/>
    </source>
</evidence>
<evidence type="ECO:0000313" key="9">
    <source>
        <dbReference type="EMBL" id="APD74999.1"/>
    </source>
</evidence>
<keyword evidence="6" id="KW-0449">Lipoprotein</keyword>
<dbReference type="Pfam" id="PF00913">
    <property type="entry name" value="Trypan_glycop"/>
    <property type="match status" value="1"/>
</dbReference>
<evidence type="ECO:0000256" key="4">
    <source>
        <dbReference type="ARBA" id="ARBA00023136"/>
    </source>
</evidence>
<keyword evidence="5" id="KW-0325">Glycoprotein</keyword>
<reference evidence="9" key="1">
    <citation type="submission" date="2016-08" db="EMBL/GenBank/DDBJ databases">
        <title>VSG repertoire of Trypanosoma brucei EATRO 1125.</title>
        <authorList>
            <person name="Cross G.A."/>
        </authorList>
    </citation>
    <scope>NUCLEOTIDE SEQUENCE</scope>
    <source>
        <strain evidence="9">EATRO 1125</strain>
    </source>
</reference>
<evidence type="ECO:0000256" key="5">
    <source>
        <dbReference type="ARBA" id="ARBA00023180"/>
    </source>
</evidence>
<dbReference type="GO" id="GO:0005886">
    <property type="term" value="C:plasma membrane"/>
    <property type="evidence" value="ECO:0007669"/>
    <property type="project" value="UniProtKB-SubCell"/>
</dbReference>
<organism evidence="9">
    <name type="scientific">Trypanosoma brucei</name>
    <dbReference type="NCBI Taxonomy" id="5691"/>
    <lineage>
        <taxon>Eukaryota</taxon>
        <taxon>Discoba</taxon>
        <taxon>Euglenozoa</taxon>
        <taxon>Kinetoplastea</taxon>
        <taxon>Metakinetoplastina</taxon>
        <taxon>Trypanosomatida</taxon>
        <taxon>Trypanosomatidae</taxon>
        <taxon>Trypanosoma</taxon>
    </lineage>
</organism>
<dbReference type="GO" id="GO:0042783">
    <property type="term" value="P:symbiont-mediated evasion of host immune response"/>
    <property type="evidence" value="ECO:0007669"/>
    <property type="project" value="InterPro"/>
</dbReference>
<dbReference type="VEuPathDB" id="TriTrypDB:Tb427_000230000"/>
<dbReference type="EMBL" id="KX701043">
    <property type="protein sequence ID" value="APD74999.1"/>
    <property type="molecule type" value="Genomic_DNA"/>
</dbReference>
<keyword evidence="4" id="KW-0472">Membrane</keyword>
<name>A0A1J0RAT0_9TRYP</name>
<dbReference type="Gene3D" id="3.90.150.10">
    <property type="entry name" value="Variant Surface Glycoprotein, subunit A domain 1"/>
    <property type="match status" value="1"/>
</dbReference>
<dbReference type="SUPFAM" id="SSF58087">
    <property type="entry name" value="Variant surface glycoprotein (N-terminal domain)"/>
    <property type="match status" value="1"/>
</dbReference>
<feature type="signal peptide" evidence="7">
    <location>
        <begin position="1"/>
        <end position="22"/>
    </location>
</feature>
<dbReference type="GO" id="GO:0098552">
    <property type="term" value="C:side of membrane"/>
    <property type="evidence" value="ECO:0007669"/>
    <property type="project" value="UniProtKB-KW"/>
</dbReference>
<evidence type="ECO:0000256" key="2">
    <source>
        <dbReference type="ARBA" id="ARBA00022475"/>
    </source>
</evidence>
<sequence>MPARQNVTAFFVAAAIALEARAVKNSLKGTMTAAVCNFALSLRKAGPLALERLTRLEHAVSKLRQVETKLRKAAAAQDGAITEKHLHLALYVNKLRQEGQAAILSTAKKTAALGAHCDFQAGRITEFLAIFAQSTGSSKHCITNGQTTNKREAADIPCLKAASLPEAAEPPAADGQNTIPTSFRNLVAATGNSGTGAATSGCKLTGHDSTTNSYLDTEETTAEIKWGDGLYKTVSNAAVAATHWASNTGATLAKSKYHACDTTLTQILAEGADVITAADNLEKILQKGASGITEVTIEADRIYTKMPPKQSKISPAELAIIAGLIEALPKQTNSPGKSTDQLEGEQILVQLQRNETACKIGREIQEEKACKVTQATSQKCEGKEQEDCGKTTGCQWNKTEGKCKNTENAKKRGRKSKPRNNRDTFYLHREINKENTRRILAGNRKVKLAKIQVFCKQ</sequence>
<evidence type="ECO:0000256" key="3">
    <source>
        <dbReference type="ARBA" id="ARBA00022622"/>
    </source>
</evidence>
<protein>
    <submittedName>
        <fullName evidence="9">Variant surface glycoprotein 1125.4787</fullName>
    </submittedName>
</protein>
<feature type="chain" id="PRO_5012498180" evidence="7">
    <location>
        <begin position="23"/>
        <end position="457"/>
    </location>
</feature>
<keyword evidence="2" id="KW-1003">Cell membrane</keyword>